<dbReference type="Proteomes" id="UP000011514">
    <property type="component" value="Unassembled WGS sequence"/>
</dbReference>
<dbReference type="PATRIC" id="fig|1227484.4.peg.1887"/>
<dbReference type="eggNOG" id="arCOG13359">
    <property type="taxonomic scope" value="Archaea"/>
</dbReference>
<gene>
    <name evidence="2" type="ORF">C471_09465</name>
</gene>
<name>M0DVD3_9EURY</name>
<accession>M0DVD3</accession>
<reference evidence="2 3" key="1">
    <citation type="journal article" date="2014" name="PLoS Genet.">
        <title>Phylogenetically driven sequencing of extremely halophilic archaea reveals strategies for static and dynamic osmo-response.</title>
        <authorList>
            <person name="Becker E.A."/>
            <person name="Seitzer P.M."/>
            <person name="Tritt A."/>
            <person name="Larsen D."/>
            <person name="Krusor M."/>
            <person name="Yao A.I."/>
            <person name="Wu D."/>
            <person name="Madern D."/>
            <person name="Eisen J.A."/>
            <person name="Darling A.E."/>
            <person name="Facciotti M.T."/>
        </authorList>
    </citation>
    <scope>NUCLEOTIDE SEQUENCE [LARGE SCALE GENOMIC DNA]</scope>
    <source>
        <strain evidence="2 3">DSM 1137</strain>
    </source>
</reference>
<dbReference type="AlphaFoldDB" id="M0DVD3"/>
<comment type="caution">
    <text evidence="2">The sequence shown here is derived from an EMBL/GenBank/DDBJ whole genome shotgun (WGS) entry which is preliminary data.</text>
</comment>
<proteinExistence type="predicted"/>
<dbReference type="EMBL" id="AOJE01000051">
    <property type="protein sequence ID" value="ELZ38788.1"/>
    <property type="molecule type" value="Genomic_DNA"/>
</dbReference>
<dbReference type="STRING" id="1227484.C471_09465"/>
<keyword evidence="1" id="KW-0175">Coiled coil</keyword>
<sequence length="792" mass="85294">MGIAGWADTHDLIPRLEFESGETIYLYAWDGSAGANMGPTDDGVTSEHYGEIADEPTFNLKRLSATGETLDNHTVSATETYSGGIPPLSYDHNYATAEVPDGYYLVTVQGSDTPGYVIKVGEATDVLTTEMRTEANQLTKQAESLQNYLEGDTMARDSVIANEKLTRQRHEEEAMPLDYDAFDYGDGYVNVGLSESGKDINDLERDRVDEFPSVSGTEIYLQGYRGPGYGVGDYGTNDTSDIMELASNVDEPIYVSKKPKRVDLSKIEDPNNATIEVTLTKLDTGLNPNISEYANKTERLKNELLNQSTAELESLFRDNPELLNKTDLETRHEELQDLIESNNDLEERVEELRDAESVEDAGNATEEQLRNDLAAMEQAIAELEGQLEAEPPTSEIDNGEIFAEFPFAESLDPDSVTVIANYEDGSSEVVPEEYISVESASVLGGDQVVVEGLEIASDRAVADLEVKGVSTEGTLGSSRDTITNPAYQGAIPELDAIDVSTLRPGVGESVAIEPRSSAEGYDGAESVTVYDPTGQTLNVTQNGERFTWSPNKAGTHTVRLTYTNDIGGQFTETFRLAAEENPSSTPPTVRVTDGIGGNLLLAGNGLESGSISVNGADAEIVAQAPSDQSPSSLDIRAQQLTVDSMDISVVIGGNQQSVDRHVSLRVWANFGVENALVLRGPSEPITANEETPFGAFETRTSESGAEHQVVETYTDADGTTTVQVKRNPSLLDRASYQIAIWGIDLPLTILPTTPQTALPLTMTAPPAVDEATAGQVVFGPSDMATAVTEVTA</sequence>
<protein>
    <submittedName>
        <fullName evidence="2">Uncharacterized protein</fullName>
    </submittedName>
</protein>
<evidence type="ECO:0000313" key="3">
    <source>
        <dbReference type="Proteomes" id="UP000011514"/>
    </source>
</evidence>
<evidence type="ECO:0000256" key="1">
    <source>
        <dbReference type="SAM" id="Coils"/>
    </source>
</evidence>
<keyword evidence="3" id="KW-1185">Reference proteome</keyword>
<feature type="coiled-coil region" evidence="1">
    <location>
        <begin position="325"/>
        <end position="386"/>
    </location>
</feature>
<organism evidence="2 3">
    <name type="scientific">Halorubrum saccharovorum DSM 1137</name>
    <dbReference type="NCBI Taxonomy" id="1227484"/>
    <lineage>
        <taxon>Archaea</taxon>
        <taxon>Methanobacteriati</taxon>
        <taxon>Methanobacteriota</taxon>
        <taxon>Stenosarchaea group</taxon>
        <taxon>Halobacteria</taxon>
        <taxon>Halobacteriales</taxon>
        <taxon>Haloferacaceae</taxon>
        <taxon>Halorubrum</taxon>
    </lineage>
</organism>
<evidence type="ECO:0000313" key="2">
    <source>
        <dbReference type="EMBL" id="ELZ38788.1"/>
    </source>
</evidence>